<organism evidence="2 3">
    <name type="scientific">Escherichia albertii (strain TW07627)</name>
    <dbReference type="NCBI Taxonomy" id="502347"/>
    <lineage>
        <taxon>Bacteria</taxon>
        <taxon>Pseudomonadati</taxon>
        <taxon>Pseudomonadota</taxon>
        <taxon>Gammaproteobacteria</taxon>
        <taxon>Enterobacterales</taxon>
        <taxon>Enterobacteriaceae</taxon>
        <taxon>Escherichia</taxon>
    </lineage>
</organism>
<evidence type="ECO:0000313" key="2">
    <source>
        <dbReference type="EMBL" id="EDS92338.1"/>
    </source>
</evidence>
<dbReference type="AlphaFoldDB" id="A0ABC9NQH4"/>
<dbReference type="EMBL" id="ABKX01000004">
    <property type="protein sequence ID" value="EDS92338.1"/>
    <property type="molecule type" value="Genomic_DNA"/>
</dbReference>
<evidence type="ECO:0000256" key="1">
    <source>
        <dbReference type="SAM" id="Phobius"/>
    </source>
</evidence>
<evidence type="ECO:0000313" key="3">
    <source>
        <dbReference type="Proteomes" id="UP000003042"/>
    </source>
</evidence>
<gene>
    <name evidence="2" type="ORF">ESCAB7627_0379</name>
</gene>
<feature type="transmembrane region" description="Helical" evidence="1">
    <location>
        <begin position="57"/>
        <end position="81"/>
    </location>
</feature>
<accession>A0ABC9NQH4</accession>
<feature type="transmembrane region" description="Helical" evidence="1">
    <location>
        <begin position="32"/>
        <end position="50"/>
    </location>
</feature>
<proteinExistence type="predicted"/>
<keyword evidence="1" id="KW-0472">Membrane</keyword>
<name>A0ABC9NQH4_ESCAT</name>
<keyword evidence="1" id="KW-0812">Transmembrane</keyword>
<comment type="caution">
    <text evidence="2">The sequence shown here is derived from an EMBL/GenBank/DDBJ whole genome shotgun (WGS) entry which is preliminary data.</text>
</comment>
<reference evidence="2 3" key="1">
    <citation type="submission" date="2008-02" db="EMBL/GenBank/DDBJ databases">
        <title>Annotation of Escherichia albertii TW07627.</title>
        <authorList>
            <person name="Sutton G."/>
            <person name="Whittam T.S."/>
            <person name="Sebastian Y."/>
        </authorList>
    </citation>
    <scope>NUCLEOTIDE SEQUENCE [LARGE SCALE GENOMIC DNA]</scope>
    <source>
        <strain evidence="2 3">TW07627</strain>
    </source>
</reference>
<dbReference type="Proteomes" id="UP000003042">
    <property type="component" value="Unassembled WGS sequence"/>
</dbReference>
<sequence length="82" mass="9419">MKWLRVYISCVLFIPVVANAHGMAVIETVFVNAWVIFVVDLIFFVILLFCKSIIVPLFYLLSLLVMFFCFTIILVVCTVIIL</sequence>
<keyword evidence="1" id="KW-1133">Transmembrane helix</keyword>
<protein>
    <submittedName>
        <fullName evidence="2">Uncharacterized protein</fullName>
    </submittedName>
</protein>